<dbReference type="OrthoDB" id="3222453at2759"/>
<dbReference type="Proteomes" id="UP000620124">
    <property type="component" value="Unassembled WGS sequence"/>
</dbReference>
<name>A0A8H6YDH1_9AGAR</name>
<comment type="caution">
    <text evidence="1">The sequence shown here is derived from an EMBL/GenBank/DDBJ whole genome shotgun (WGS) entry which is preliminary data.</text>
</comment>
<evidence type="ECO:0000313" key="1">
    <source>
        <dbReference type="EMBL" id="KAF7356331.1"/>
    </source>
</evidence>
<proteinExistence type="predicted"/>
<reference evidence="1" key="1">
    <citation type="submission" date="2020-05" db="EMBL/GenBank/DDBJ databases">
        <title>Mycena genomes resolve the evolution of fungal bioluminescence.</title>
        <authorList>
            <person name="Tsai I.J."/>
        </authorList>
    </citation>
    <scope>NUCLEOTIDE SEQUENCE</scope>
    <source>
        <strain evidence="1">CCC161011</strain>
    </source>
</reference>
<evidence type="ECO:0000313" key="2">
    <source>
        <dbReference type="Proteomes" id="UP000620124"/>
    </source>
</evidence>
<dbReference type="AlphaFoldDB" id="A0A8H6YDH1"/>
<accession>A0A8H6YDH1</accession>
<dbReference type="EMBL" id="JACAZI010000007">
    <property type="protein sequence ID" value="KAF7356331.1"/>
    <property type="molecule type" value="Genomic_DNA"/>
</dbReference>
<protein>
    <submittedName>
        <fullName evidence="1">Uncharacterized protein</fullName>
    </submittedName>
</protein>
<sequence length="334" mass="35896">MPKSPSQVYQGLACQKYGIPQFTPEPNENLPTEYQRAGVCIGDVGIWHDGSFDFLFNACCPATHSINSAYGVPEDFAAFPLHPRDISRRPYYSPGSVIASAQVSETSLNIGGSSVIPGFPMTVGSSVTFNFHSREGAMLVLPQGASRQNLMPVETFRAHVKKYSAQWYRFARGFLPSTDSLFVVTGCDKTASWGIATASTTSGTVEISLKLTVVGIAEGSLAPRYQWKDFGSATVRMSGNDGSPGTENQCIFIRGFFVPRPIPVLTSVANKVLSRGLSRALARRSSDGVQQYGIRADGSSVLAGAISISETEATVREENAGDKFGLEIQILPCD</sequence>
<keyword evidence="2" id="KW-1185">Reference proteome</keyword>
<organism evidence="1 2">
    <name type="scientific">Mycena venus</name>
    <dbReference type="NCBI Taxonomy" id="2733690"/>
    <lineage>
        <taxon>Eukaryota</taxon>
        <taxon>Fungi</taxon>
        <taxon>Dikarya</taxon>
        <taxon>Basidiomycota</taxon>
        <taxon>Agaricomycotina</taxon>
        <taxon>Agaricomycetes</taxon>
        <taxon>Agaricomycetidae</taxon>
        <taxon>Agaricales</taxon>
        <taxon>Marasmiineae</taxon>
        <taxon>Mycenaceae</taxon>
        <taxon>Mycena</taxon>
    </lineage>
</organism>
<gene>
    <name evidence="1" type="ORF">MVEN_00965400</name>
</gene>